<dbReference type="SMART" id="SM00406">
    <property type="entry name" value="IGv"/>
    <property type="match status" value="2"/>
</dbReference>
<evidence type="ECO:0000256" key="2">
    <source>
        <dbReference type="ARBA" id="ARBA00022692"/>
    </source>
</evidence>
<evidence type="ECO:0000256" key="6">
    <source>
        <dbReference type="ARBA" id="ARBA00023136"/>
    </source>
</evidence>
<dbReference type="PANTHER" id="PTHR12231">
    <property type="entry name" value="CTX-RELATED TYPE I TRANSMEMBRANE PROTEIN"/>
    <property type="match status" value="1"/>
</dbReference>
<comment type="subcellular location">
    <subcellularLocation>
        <location evidence="1">Membrane</location>
        <topology evidence="1">Single-pass membrane protein</topology>
    </subcellularLocation>
</comment>
<feature type="non-terminal residue" evidence="10">
    <location>
        <position position="1"/>
    </location>
</feature>
<keyword evidence="5" id="KW-1133">Transmembrane helix</keyword>
<dbReference type="InterPro" id="IPR003598">
    <property type="entry name" value="Ig_sub2"/>
</dbReference>
<dbReference type="InterPro" id="IPR051170">
    <property type="entry name" value="Neural/epithelial_adhesion"/>
</dbReference>
<feature type="domain" description="Ig-like" evidence="9">
    <location>
        <begin position="25"/>
        <end position="119"/>
    </location>
</feature>
<dbReference type="InterPro" id="IPR003599">
    <property type="entry name" value="Ig_sub"/>
</dbReference>
<dbReference type="SMART" id="SM00409">
    <property type="entry name" value="IG"/>
    <property type="match status" value="2"/>
</dbReference>
<organism evidence="10 11">
    <name type="scientific">Meganyctiphanes norvegica</name>
    <name type="common">Northern krill</name>
    <name type="synonym">Thysanopoda norvegica</name>
    <dbReference type="NCBI Taxonomy" id="48144"/>
    <lineage>
        <taxon>Eukaryota</taxon>
        <taxon>Metazoa</taxon>
        <taxon>Ecdysozoa</taxon>
        <taxon>Arthropoda</taxon>
        <taxon>Crustacea</taxon>
        <taxon>Multicrustacea</taxon>
        <taxon>Malacostraca</taxon>
        <taxon>Eumalacostraca</taxon>
        <taxon>Eucarida</taxon>
        <taxon>Euphausiacea</taxon>
        <taxon>Euphausiidae</taxon>
        <taxon>Meganyctiphanes</taxon>
    </lineage>
</organism>
<dbReference type="InterPro" id="IPR013106">
    <property type="entry name" value="Ig_V-set"/>
</dbReference>
<dbReference type="GO" id="GO:0007399">
    <property type="term" value="P:nervous system development"/>
    <property type="evidence" value="ECO:0007669"/>
    <property type="project" value="UniProtKB-ARBA"/>
</dbReference>
<evidence type="ECO:0000256" key="5">
    <source>
        <dbReference type="ARBA" id="ARBA00022989"/>
    </source>
</evidence>
<evidence type="ECO:0000256" key="3">
    <source>
        <dbReference type="ARBA" id="ARBA00022729"/>
    </source>
</evidence>
<feature type="domain" description="Ig-like" evidence="9">
    <location>
        <begin position="126"/>
        <end position="214"/>
    </location>
</feature>
<keyword evidence="3" id="KW-0732">Signal</keyword>
<keyword evidence="2" id="KW-0812">Transmembrane</keyword>
<sequence>VFTCHAENPVGVVVANITLNVIATPTIDTAPKESRADIDGTASFQCSVSGSPMPLVYWAHEGSGVIITIAQTTSDGRLYVDAHNTLTINDVKHQDQGYYVCSAVGVAGSALSRVHLEVQNDQNLPPPIISLAAPNQTLPLGTEAEMPCEVRGIPEPQVQWMRSGKVIKPDERTSISSTHTLKITDLKVSDTDFYTCTASSKSGETIWTTALVVAKPTNPNIAFYKMPDIGSLPDP</sequence>
<keyword evidence="8" id="KW-0393">Immunoglobulin domain</keyword>
<evidence type="ECO:0000259" key="9">
    <source>
        <dbReference type="PROSITE" id="PS50835"/>
    </source>
</evidence>
<dbReference type="SMART" id="SM00408">
    <property type="entry name" value="IGc2"/>
    <property type="match status" value="2"/>
</dbReference>
<dbReference type="InterPro" id="IPR036179">
    <property type="entry name" value="Ig-like_dom_sf"/>
</dbReference>
<comment type="caution">
    <text evidence="10">The sequence shown here is derived from an EMBL/GenBank/DDBJ whole genome shotgun (WGS) entry which is preliminary data.</text>
</comment>
<dbReference type="AlphaFoldDB" id="A0AAV2QBE3"/>
<dbReference type="PROSITE" id="PS50835">
    <property type="entry name" value="IG_LIKE"/>
    <property type="match status" value="2"/>
</dbReference>
<dbReference type="Gene3D" id="2.60.40.10">
    <property type="entry name" value="Immunoglobulins"/>
    <property type="match status" value="2"/>
</dbReference>
<dbReference type="InterPro" id="IPR013098">
    <property type="entry name" value="Ig_I-set"/>
</dbReference>
<evidence type="ECO:0000256" key="4">
    <source>
        <dbReference type="ARBA" id="ARBA00022737"/>
    </source>
</evidence>
<dbReference type="GO" id="GO:0016020">
    <property type="term" value="C:membrane"/>
    <property type="evidence" value="ECO:0007669"/>
    <property type="project" value="UniProtKB-SubCell"/>
</dbReference>
<keyword evidence="6" id="KW-0472">Membrane</keyword>
<evidence type="ECO:0000256" key="8">
    <source>
        <dbReference type="ARBA" id="ARBA00023319"/>
    </source>
</evidence>
<dbReference type="InterPro" id="IPR007110">
    <property type="entry name" value="Ig-like_dom"/>
</dbReference>
<dbReference type="PANTHER" id="PTHR12231:SF253">
    <property type="entry name" value="DPR-INTERACTING PROTEIN ETA, ISOFORM B-RELATED"/>
    <property type="match status" value="1"/>
</dbReference>
<evidence type="ECO:0000313" key="10">
    <source>
        <dbReference type="EMBL" id="CAL4074084.1"/>
    </source>
</evidence>
<evidence type="ECO:0000313" key="11">
    <source>
        <dbReference type="Proteomes" id="UP001497623"/>
    </source>
</evidence>
<accession>A0AAV2QBE3</accession>
<gene>
    <name evidence="10" type="ORF">MNOR_LOCUS9405</name>
</gene>
<name>A0AAV2QBE3_MEGNR</name>
<dbReference type="EMBL" id="CAXKWB010004540">
    <property type="protein sequence ID" value="CAL4074084.1"/>
    <property type="molecule type" value="Genomic_DNA"/>
</dbReference>
<dbReference type="Pfam" id="PF07679">
    <property type="entry name" value="I-set"/>
    <property type="match status" value="2"/>
</dbReference>
<evidence type="ECO:0000256" key="1">
    <source>
        <dbReference type="ARBA" id="ARBA00004167"/>
    </source>
</evidence>
<keyword evidence="11" id="KW-1185">Reference proteome</keyword>
<dbReference type="Proteomes" id="UP001497623">
    <property type="component" value="Unassembled WGS sequence"/>
</dbReference>
<reference evidence="10 11" key="1">
    <citation type="submission" date="2024-05" db="EMBL/GenBank/DDBJ databases">
        <authorList>
            <person name="Wallberg A."/>
        </authorList>
    </citation>
    <scope>NUCLEOTIDE SEQUENCE [LARGE SCALE GENOMIC DNA]</scope>
</reference>
<proteinExistence type="predicted"/>
<keyword evidence="4" id="KW-0677">Repeat</keyword>
<keyword evidence="7" id="KW-1015">Disulfide bond</keyword>
<dbReference type="SUPFAM" id="SSF48726">
    <property type="entry name" value="Immunoglobulin"/>
    <property type="match status" value="2"/>
</dbReference>
<protein>
    <recommendedName>
        <fullName evidence="9">Ig-like domain-containing protein</fullName>
    </recommendedName>
</protein>
<dbReference type="FunFam" id="2.60.40.10:FF:000008">
    <property type="entry name" value="roundabout homolog 2 isoform X2"/>
    <property type="match status" value="2"/>
</dbReference>
<evidence type="ECO:0000256" key="7">
    <source>
        <dbReference type="ARBA" id="ARBA00023157"/>
    </source>
</evidence>
<feature type="non-terminal residue" evidence="10">
    <location>
        <position position="235"/>
    </location>
</feature>
<dbReference type="InterPro" id="IPR013783">
    <property type="entry name" value="Ig-like_fold"/>
</dbReference>